<organism evidence="2 3">
    <name type="scientific">Pseudopithomyces chartarum</name>
    <dbReference type="NCBI Taxonomy" id="1892770"/>
    <lineage>
        <taxon>Eukaryota</taxon>
        <taxon>Fungi</taxon>
        <taxon>Dikarya</taxon>
        <taxon>Ascomycota</taxon>
        <taxon>Pezizomycotina</taxon>
        <taxon>Dothideomycetes</taxon>
        <taxon>Pleosporomycetidae</taxon>
        <taxon>Pleosporales</taxon>
        <taxon>Massarineae</taxon>
        <taxon>Didymosphaeriaceae</taxon>
        <taxon>Pseudopithomyces</taxon>
    </lineage>
</organism>
<evidence type="ECO:0000313" key="2">
    <source>
        <dbReference type="EMBL" id="KAK3214453.1"/>
    </source>
</evidence>
<evidence type="ECO:0000313" key="3">
    <source>
        <dbReference type="Proteomes" id="UP001280581"/>
    </source>
</evidence>
<proteinExistence type="predicted"/>
<gene>
    <name evidence="2" type="ORF">GRF29_19g250165</name>
</gene>
<accession>A0AAN6M2C3</accession>
<feature type="compositionally biased region" description="Basic residues" evidence="1">
    <location>
        <begin position="151"/>
        <end position="169"/>
    </location>
</feature>
<evidence type="ECO:0000256" key="1">
    <source>
        <dbReference type="SAM" id="MobiDB-lite"/>
    </source>
</evidence>
<feature type="region of interest" description="Disordered" evidence="1">
    <location>
        <begin position="133"/>
        <end position="210"/>
    </location>
</feature>
<feature type="compositionally biased region" description="Basic residues" evidence="1">
    <location>
        <begin position="40"/>
        <end position="54"/>
    </location>
</feature>
<comment type="caution">
    <text evidence="2">The sequence shown here is derived from an EMBL/GenBank/DDBJ whole genome shotgun (WGS) entry which is preliminary data.</text>
</comment>
<name>A0AAN6M2C3_9PLEO</name>
<feature type="compositionally biased region" description="Basic and acidic residues" evidence="1">
    <location>
        <begin position="170"/>
        <end position="183"/>
    </location>
</feature>
<keyword evidence="3" id="KW-1185">Reference proteome</keyword>
<dbReference type="AlphaFoldDB" id="A0AAN6M2C3"/>
<sequence>MAVRITFTTAYLRDTYTITLYHPLPRSLRVKRAWSSSRKNTNRKKKKKKKKKRLEKTISKNQPTWEQLHNAEQVASETPKEEEVGIPQVLVFDENGIIEERIDGPKKKPNFAQRIADAAQNVVLLDDELLQPKEYRPRRSRRDINTESSKATKKKKPNKKEKLSKKRKLEKKEDDTKGAKECVEAGQSGCEMEDNRLQDMNGNTAKRKGRSLALIRSLSEKSFTKLLQATRSKGPQDGR</sequence>
<dbReference type="Proteomes" id="UP001280581">
    <property type="component" value="Unassembled WGS sequence"/>
</dbReference>
<feature type="region of interest" description="Disordered" evidence="1">
    <location>
        <begin position="32"/>
        <end position="61"/>
    </location>
</feature>
<reference evidence="2 3" key="1">
    <citation type="submission" date="2021-02" db="EMBL/GenBank/DDBJ databases">
        <title>Genome assembly of Pseudopithomyces chartarum.</title>
        <authorList>
            <person name="Jauregui R."/>
            <person name="Singh J."/>
            <person name="Voisey C."/>
        </authorList>
    </citation>
    <scope>NUCLEOTIDE SEQUENCE [LARGE SCALE GENOMIC DNA]</scope>
    <source>
        <strain evidence="2 3">AGR01</strain>
    </source>
</reference>
<dbReference type="EMBL" id="WVTA01000003">
    <property type="protein sequence ID" value="KAK3214453.1"/>
    <property type="molecule type" value="Genomic_DNA"/>
</dbReference>
<feature type="compositionally biased region" description="Basic and acidic residues" evidence="1">
    <location>
        <begin position="133"/>
        <end position="145"/>
    </location>
</feature>
<protein>
    <submittedName>
        <fullName evidence="2">Uncharacterized protein</fullName>
    </submittedName>
</protein>